<dbReference type="Pfam" id="PF13505">
    <property type="entry name" value="OMP_b-brl"/>
    <property type="match status" value="1"/>
</dbReference>
<evidence type="ECO:0000313" key="3">
    <source>
        <dbReference type="EMBL" id="SHG15687.1"/>
    </source>
</evidence>
<evidence type="ECO:0000256" key="1">
    <source>
        <dbReference type="ARBA" id="ARBA00022729"/>
    </source>
</evidence>
<dbReference type="Gene3D" id="2.40.160.20">
    <property type="match status" value="1"/>
</dbReference>
<feature type="domain" description="Outer membrane protein beta-barrel" evidence="2">
    <location>
        <begin position="25"/>
        <end position="193"/>
    </location>
</feature>
<accession>A0A1M5HIC8</accession>
<name>A0A1M5HIC8_9FLAO</name>
<dbReference type="AlphaFoldDB" id="A0A1M5HIC8"/>
<gene>
    <name evidence="3" type="ORF">SAMN05444396_105117</name>
</gene>
<reference evidence="4" key="1">
    <citation type="submission" date="2016-11" db="EMBL/GenBank/DDBJ databases">
        <authorList>
            <person name="Varghese N."/>
            <person name="Submissions S."/>
        </authorList>
    </citation>
    <scope>NUCLEOTIDE SEQUENCE [LARGE SCALE GENOMIC DNA]</scope>
    <source>
        <strain evidence="4">DSM 19741</strain>
    </source>
</reference>
<evidence type="ECO:0000259" key="2">
    <source>
        <dbReference type="Pfam" id="PF13505"/>
    </source>
</evidence>
<dbReference type="SUPFAM" id="SSF56925">
    <property type="entry name" value="OMPA-like"/>
    <property type="match status" value="1"/>
</dbReference>
<dbReference type="Proteomes" id="UP000184036">
    <property type="component" value="Unassembled WGS sequence"/>
</dbReference>
<dbReference type="EMBL" id="FQWE01000005">
    <property type="protein sequence ID" value="SHG15687.1"/>
    <property type="molecule type" value="Genomic_DNA"/>
</dbReference>
<dbReference type="InterPro" id="IPR027385">
    <property type="entry name" value="Beta-barrel_OMP"/>
</dbReference>
<dbReference type="InterPro" id="IPR011250">
    <property type="entry name" value="OMP/PagP_B-barrel"/>
</dbReference>
<keyword evidence="4" id="KW-1185">Reference proteome</keyword>
<sequence length="200" mass="22194">MKKKFNKFLIFKLINMKKKHILILSFVLFVNLMSAQIDKGNWMVGGSGNFTNYKSTFQSNNTEFTQTGSGISISPNLGYFVVDNFAVGTAVGFNFSNPSGANNNSHSYGISPFVRYYFRKAEKIINPFLQTSYGFSEGKSESGGSNKSRGYTIKGGSAIFFNSSVALELSLNYNSSKYNSDTTYNDLTIGIGFQIHLEKK</sequence>
<protein>
    <submittedName>
        <fullName evidence="3">Outer membrane protein beta-barrel domain-containing protein</fullName>
    </submittedName>
</protein>
<evidence type="ECO:0000313" key="4">
    <source>
        <dbReference type="Proteomes" id="UP000184036"/>
    </source>
</evidence>
<keyword evidence="1" id="KW-0732">Signal</keyword>
<proteinExistence type="predicted"/>
<dbReference type="STRING" id="271157.SAMN05444396_105117"/>
<organism evidence="3 4">
    <name type="scientific">Flavobacterium segetis</name>
    <dbReference type="NCBI Taxonomy" id="271157"/>
    <lineage>
        <taxon>Bacteria</taxon>
        <taxon>Pseudomonadati</taxon>
        <taxon>Bacteroidota</taxon>
        <taxon>Flavobacteriia</taxon>
        <taxon>Flavobacteriales</taxon>
        <taxon>Flavobacteriaceae</taxon>
        <taxon>Flavobacterium</taxon>
    </lineage>
</organism>